<organism evidence="2 3">
    <name type="scientific">Homarus americanus</name>
    <name type="common">American lobster</name>
    <dbReference type="NCBI Taxonomy" id="6706"/>
    <lineage>
        <taxon>Eukaryota</taxon>
        <taxon>Metazoa</taxon>
        <taxon>Ecdysozoa</taxon>
        <taxon>Arthropoda</taxon>
        <taxon>Crustacea</taxon>
        <taxon>Multicrustacea</taxon>
        <taxon>Malacostraca</taxon>
        <taxon>Eumalacostraca</taxon>
        <taxon>Eucarida</taxon>
        <taxon>Decapoda</taxon>
        <taxon>Pleocyemata</taxon>
        <taxon>Astacidea</taxon>
        <taxon>Nephropoidea</taxon>
        <taxon>Nephropidae</taxon>
        <taxon>Homarus</taxon>
    </lineage>
</organism>
<dbReference type="GO" id="GO:0000209">
    <property type="term" value="P:protein polyubiquitination"/>
    <property type="evidence" value="ECO:0007669"/>
    <property type="project" value="TreeGrafter"/>
</dbReference>
<dbReference type="PANTHER" id="PTHR13931:SF2">
    <property type="entry name" value="UBIQUITIN CONJUGATION FACTOR E4 B"/>
    <property type="match status" value="1"/>
</dbReference>
<evidence type="ECO:0000259" key="1">
    <source>
        <dbReference type="SMART" id="SM00504"/>
    </source>
</evidence>
<dbReference type="GO" id="GO:0000151">
    <property type="term" value="C:ubiquitin ligase complex"/>
    <property type="evidence" value="ECO:0007669"/>
    <property type="project" value="InterPro"/>
</dbReference>
<dbReference type="InterPro" id="IPR045132">
    <property type="entry name" value="UBE4"/>
</dbReference>
<name>A0A8J5N3E5_HOMAM</name>
<dbReference type="Proteomes" id="UP000747542">
    <property type="component" value="Unassembled WGS sequence"/>
</dbReference>
<feature type="domain" description="U-box" evidence="1">
    <location>
        <begin position="387"/>
        <end position="450"/>
    </location>
</feature>
<protein>
    <submittedName>
        <fullName evidence="2">E4 ubiquitin-protein ligase UFD2-like 7</fullName>
    </submittedName>
</protein>
<dbReference type="AlphaFoldDB" id="A0A8J5N3E5"/>
<sequence length="461" mass="52048">MDTSSVVPASVGHVNQKHNEDWVRKYEKATALLKVRTLCADHFLFMIQEADKALDAIFSGNLQLLALNKTSLGLFLANCMVQLREGPPAPITHTWETILWAVMYLVKFWRPEFRKCITIFQSKASKLWILRVFNDTEMCPNFRLRLELLFFFGMWPEEDLRSKRVGDQVAIGLVSTTSRLELHHVLPDEMHLSFVYSLTRALHNCFKSGQLVTIASAAIGQVKNLLVGPEVQCLARLVEVASQTVVQLVEWFQEGSLGASLIIEVIEIIFILFRLLLTGSPTKAAYECPGLVQTAAASFFTATSSIVNAATALQVQDAKSYRWLLTDMDDLFGTMAVQEEPQSVMAVMRRNHGQCFSAINQQAADSGYPLYHLPRPCEEQTDNCPEMYIDSVTQQVMEAPVLLKSSKMIVDESTLVHLLLVSPTDPFTRCPLYPGSYTRLPHLRDDIVVWRNRSLFDDITR</sequence>
<evidence type="ECO:0000313" key="2">
    <source>
        <dbReference type="EMBL" id="KAG7172463.1"/>
    </source>
</evidence>
<dbReference type="GO" id="GO:0005634">
    <property type="term" value="C:nucleus"/>
    <property type="evidence" value="ECO:0007669"/>
    <property type="project" value="TreeGrafter"/>
</dbReference>
<reference evidence="2" key="1">
    <citation type="journal article" date="2021" name="Sci. Adv.">
        <title>The American lobster genome reveals insights on longevity, neural, and immune adaptations.</title>
        <authorList>
            <person name="Polinski J.M."/>
            <person name="Zimin A.V."/>
            <person name="Clark K.F."/>
            <person name="Kohn A.B."/>
            <person name="Sadowski N."/>
            <person name="Timp W."/>
            <person name="Ptitsyn A."/>
            <person name="Khanna P."/>
            <person name="Romanova D.Y."/>
            <person name="Williams P."/>
            <person name="Greenwood S.J."/>
            <person name="Moroz L.L."/>
            <person name="Walt D.R."/>
            <person name="Bodnar A.G."/>
        </authorList>
    </citation>
    <scope>NUCLEOTIDE SEQUENCE</scope>
    <source>
        <strain evidence="2">GMGI-L3</strain>
    </source>
</reference>
<dbReference type="SMART" id="SM00504">
    <property type="entry name" value="Ubox"/>
    <property type="match status" value="1"/>
</dbReference>
<dbReference type="PANTHER" id="PTHR13931">
    <property type="entry name" value="UBIQUITINATION FACTOR E4"/>
    <property type="match status" value="1"/>
</dbReference>
<proteinExistence type="predicted"/>
<dbReference type="InterPro" id="IPR013083">
    <property type="entry name" value="Znf_RING/FYVE/PHD"/>
</dbReference>
<gene>
    <name evidence="2" type="primary">UFD2-L7</name>
    <name evidence="2" type="ORF">Hamer_G020345</name>
</gene>
<keyword evidence="2" id="KW-0436">Ligase</keyword>
<dbReference type="GO" id="GO:0034450">
    <property type="term" value="F:ubiquitin-ubiquitin ligase activity"/>
    <property type="evidence" value="ECO:0007669"/>
    <property type="project" value="InterPro"/>
</dbReference>
<dbReference type="GO" id="GO:0036503">
    <property type="term" value="P:ERAD pathway"/>
    <property type="evidence" value="ECO:0007669"/>
    <property type="project" value="InterPro"/>
</dbReference>
<comment type="caution">
    <text evidence="2">The sequence shown here is derived from an EMBL/GenBank/DDBJ whole genome shotgun (WGS) entry which is preliminary data.</text>
</comment>
<evidence type="ECO:0000313" key="3">
    <source>
        <dbReference type="Proteomes" id="UP000747542"/>
    </source>
</evidence>
<dbReference type="EMBL" id="JAHLQT010011048">
    <property type="protein sequence ID" value="KAG7172463.1"/>
    <property type="molecule type" value="Genomic_DNA"/>
</dbReference>
<keyword evidence="3" id="KW-1185">Reference proteome</keyword>
<accession>A0A8J5N3E5</accession>
<dbReference type="Pfam" id="PF04564">
    <property type="entry name" value="U-box"/>
    <property type="match status" value="1"/>
</dbReference>
<dbReference type="InterPro" id="IPR003613">
    <property type="entry name" value="Ubox_domain"/>
</dbReference>
<dbReference type="GO" id="GO:0016874">
    <property type="term" value="F:ligase activity"/>
    <property type="evidence" value="ECO:0007669"/>
    <property type="project" value="UniProtKB-KW"/>
</dbReference>
<dbReference type="GO" id="GO:0005737">
    <property type="term" value="C:cytoplasm"/>
    <property type="evidence" value="ECO:0007669"/>
    <property type="project" value="TreeGrafter"/>
</dbReference>
<dbReference type="Gene3D" id="3.30.40.10">
    <property type="entry name" value="Zinc/RING finger domain, C3HC4 (zinc finger)"/>
    <property type="match status" value="1"/>
</dbReference>
<dbReference type="SUPFAM" id="SSF57850">
    <property type="entry name" value="RING/U-box"/>
    <property type="match status" value="1"/>
</dbReference>